<dbReference type="OrthoDB" id="9815126at2"/>
<dbReference type="Pfam" id="PF01042">
    <property type="entry name" value="Ribonuc_L-PSP"/>
    <property type="match status" value="1"/>
</dbReference>
<dbReference type="GO" id="GO:0019239">
    <property type="term" value="F:deaminase activity"/>
    <property type="evidence" value="ECO:0007669"/>
    <property type="project" value="TreeGrafter"/>
</dbReference>
<dbReference type="PANTHER" id="PTHR11803">
    <property type="entry name" value="2-IMINOBUTANOATE/2-IMINOPROPANOATE DEAMINASE RIDA"/>
    <property type="match status" value="1"/>
</dbReference>
<dbReference type="Proteomes" id="UP000244729">
    <property type="component" value="Chromosome"/>
</dbReference>
<keyword evidence="3" id="KW-1185">Reference proteome</keyword>
<dbReference type="GO" id="GO:0005829">
    <property type="term" value="C:cytosol"/>
    <property type="evidence" value="ECO:0007669"/>
    <property type="project" value="TreeGrafter"/>
</dbReference>
<dbReference type="PANTHER" id="PTHR11803:SF39">
    <property type="entry name" value="2-IMINOBUTANOATE_2-IMINOPROPANOATE DEAMINASE"/>
    <property type="match status" value="1"/>
</dbReference>
<name>A0A2S0WZV1_9MICO</name>
<comment type="similarity">
    <text evidence="1">Belongs to the RutC family.</text>
</comment>
<dbReference type="NCBIfam" id="TIGR00004">
    <property type="entry name" value="Rid family detoxifying hydrolase"/>
    <property type="match status" value="1"/>
</dbReference>
<proteinExistence type="inferred from homology"/>
<protein>
    <submittedName>
        <fullName evidence="2">Reactive intermediate/imine deaminase</fullName>
    </submittedName>
</protein>
<dbReference type="Gene3D" id="3.30.1330.40">
    <property type="entry name" value="RutC-like"/>
    <property type="match status" value="1"/>
</dbReference>
<dbReference type="KEGG" id="agm:DCE93_01730"/>
<evidence type="ECO:0000256" key="1">
    <source>
        <dbReference type="ARBA" id="ARBA00010552"/>
    </source>
</evidence>
<dbReference type="AlphaFoldDB" id="A0A2S0WZV1"/>
<organism evidence="2 3">
    <name type="scientific">Agromyces badenianii</name>
    <dbReference type="NCBI Taxonomy" id="2080742"/>
    <lineage>
        <taxon>Bacteria</taxon>
        <taxon>Bacillati</taxon>
        <taxon>Actinomycetota</taxon>
        <taxon>Actinomycetes</taxon>
        <taxon>Micrococcales</taxon>
        <taxon>Microbacteriaceae</taxon>
        <taxon>Agromyces</taxon>
    </lineage>
</organism>
<dbReference type="PROSITE" id="PS01094">
    <property type="entry name" value="UPF0076"/>
    <property type="match status" value="1"/>
</dbReference>
<evidence type="ECO:0000313" key="3">
    <source>
        <dbReference type="Proteomes" id="UP000244729"/>
    </source>
</evidence>
<dbReference type="InterPro" id="IPR006056">
    <property type="entry name" value="RidA"/>
</dbReference>
<sequence>MTGDETSVRAISVQSAPAAIGPYSQGVVAPPYVYVSGQLPIDPATGELDGSTAAVQAKRVLANLEAVLEAVGLTLADVVKTTVFLADLSDFAAVNEVYADRFVGAVLPARSTIEVAGLPRGAQVEIEAIAAIRAS</sequence>
<dbReference type="SUPFAM" id="SSF55298">
    <property type="entry name" value="YjgF-like"/>
    <property type="match status" value="1"/>
</dbReference>
<reference evidence="2 3" key="1">
    <citation type="submission" date="2018-04" db="EMBL/GenBank/DDBJ databases">
        <authorList>
            <person name="Li J."/>
        </authorList>
    </citation>
    <scope>NUCLEOTIDE SEQUENCE [LARGE SCALE GENOMIC DNA]</scope>
    <source>
        <strain evidence="3">30A</strain>
    </source>
</reference>
<dbReference type="InterPro" id="IPR035959">
    <property type="entry name" value="RutC-like_sf"/>
</dbReference>
<accession>A0A2S0WZV1</accession>
<dbReference type="FunFam" id="3.30.1330.40:FF:000001">
    <property type="entry name" value="L-PSP family endoribonuclease"/>
    <property type="match status" value="1"/>
</dbReference>
<dbReference type="InterPro" id="IPR006175">
    <property type="entry name" value="YjgF/YER057c/UK114"/>
</dbReference>
<evidence type="ECO:0000313" key="2">
    <source>
        <dbReference type="EMBL" id="AWB96724.1"/>
    </source>
</evidence>
<dbReference type="CDD" id="cd00448">
    <property type="entry name" value="YjgF_YER057c_UK114_family"/>
    <property type="match status" value="1"/>
</dbReference>
<dbReference type="InterPro" id="IPR019897">
    <property type="entry name" value="RidA_CS"/>
</dbReference>
<dbReference type="EMBL" id="CP028913">
    <property type="protein sequence ID" value="AWB96724.1"/>
    <property type="molecule type" value="Genomic_DNA"/>
</dbReference>
<gene>
    <name evidence="2" type="ORF">DCE93_01730</name>
</gene>